<evidence type="ECO:0000313" key="5">
    <source>
        <dbReference type="Proteomes" id="UP000001968"/>
    </source>
</evidence>
<comment type="subcellular location">
    <subcellularLocation>
        <location evidence="3">Cytoplasm</location>
    </subcellularLocation>
</comment>
<reference evidence="5" key="1">
    <citation type="journal article" date="2010" name="Environ. Microbiol.">
        <title>The genome of Syntrophomonas wolfei: new insights into syntrophic metabolism and biohydrogen production.</title>
        <authorList>
            <person name="Sieber J.R."/>
            <person name="Sims D.R."/>
            <person name="Han C."/>
            <person name="Kim E."/>
            <person name="Lykidis A."/>
            <person name="Lapidus A.L."/>
            <person name="McDonnald E."/>
            <person name="Rohlin L."/>
            <person name="Culley D.E."/>
            <person name="Gunsalus R."/>
            <person name="McInerney M.J."/>
        </authorList>
    </citation>
    <scope>NUCLEOTIDE SEQUENCE [LARGE SCALE GENOMIC DNA]</scope>
    <source>
        <strain evidence="5">DSM 2245B / Goettingen</strain>
    </source>
</reference>
<dbReference type="PIRSF" id="PIRSF015626">
    <property type="entry name" value="FdhD"/>
    <property type="match status" value="1"/>
</dbReference>
<dbReference type="RefSeq" id="WP_011640449.1">
    <property type="nucleotide sequence ID" value="NC_008346.1"/>
</dbReference>
<dbReference type="PANTHER" id="PTHR30592">
    <property type="entry name" value="FORMATE DEHYDROGENASE"/>
    <property type="match status" value="1"/>
</dbReference>
<proteinExistence type="inferred from homology"/>
<feature type="active site" description="Cysteine persulfide intermediate" evidence="3">
    <location>
        <position position="121"/>
    </location>
</feature>
<dbReference type="Gene3D" id="3.40.140.10">
    <property type="entry name" value="Cytidine Deaminase, domain 2"/>
    <property type="match status" value="1"/>
</dbReference>
<dbReference type="SUPFAM" id="SSF53927">
    <property type="entry name" value="Cytidine deaminase-like"/>
    <property type="match status" value="1"/>
</dbReference>
<gene>
    <name evidence="3" type="primary">fdhD</name>
    <name evidence="4" type="ordered locus">Swol_1030</name>
</gene>
<dbReference type="PANTHER" id="PTHR30592:SF1">
    <property type="entry name" value="SULFUR CARRIER PROTEIN FDHD"/>
    <property type="match status" value="1"/>
</dbReference>
<evidence type="ECO:0000313" key="4">
    <source>
        <dbReference type="EMBL" id="ABI68344.1"/>
    </source>
</evidence>
<dbReference type="HOGENOM" id="CLU_056887_4_1_9"/>
<dbReference type="InterPro" id="IPR003786">
    <property type="entry name" value="FdhD"/>
</dbReference>
<keyword evidence="5" id="KW-1185">Reference proteome</keyword>
<dbReference type="eggNOG" id="COG1526">
    <property type="taxonomic scope" value="Bacteria"/>
</dbReference>
<evidence type="ECO:0000256" key="3">
    <source>
        <dbReference type="HAMAP-Rule" id="MF_00187"/>
    </source>
</evidence>
<dbReference type="HAMAP" id="MF_00187">
    <property type="entry name" value="FdhD"/>
    <property type="match status" value="1"/>
</dbReference>
<dbReference type="GO" id="GO:0005737">
    <property type="term" value="C:cytoplasm"/>
    <property type="evidence" value="ECO:0007669"/>
    <property type="project" value="UniProtKB-SubCell"/>
</dbReference>
<dbReference type="InterPro" id="IPR016193">
    <property type="entry name" value="Cytidine_deaminase-like"/>
</dbReference>
<dbReference type="GO" id="GO:0016783">
    <property type="term" value="F:sulfurtransferase activity"/>
    <property type="evidence" value="ECO:0007669"/>
    <property type="project" value="InterPro"/>
</dbReference>
<dbReference type="KEGG" id="swo:Swol_1030"/>
<comment type="similarity">
    <text evidence="3">Belongs to the FdhD family.</text>
</comment>
<dbReference type="STRING" id="335541.Swol_1030"/>
<dbReference type="Gene3D" id="3.10.20.10">
    <property type="match status" value="1"/>
</dbReference>
<dbReference type="Pfam" id="PF02634">
    <property type="entry name" value="FdhD-NarQ"/>
    <property type="match status" value="1"/>
</dbReference>
<comment type="caution">
    <text evidence="3">Lacks conserved residue(s) required for the propagation of feature annotation.</text>
</comment>
<protein>
    <recommendedName>
        <fullName evidence="3">Sulfur carrier protein FdhD</fullName>
    </recommendedName>
</protein>
<organism evidence="4 5">
    <name type="scientific">Syntrophomonas wolfei subsp. wolfei (strain DSM 2245B / Goettingen)</name>
    <dbReference type="NCBI Taxonomy" id="335541"/>
    <lineage>
        <taxon>Bacteria</taxon>
        <taxon>Bacillati</taxon>
        <taxon>Bacillota</taxon>
        <taxon>Clostridia</taxon>
        <taxon>Eubacteriales</taxon>
        <taxon>Syntrophomonadaceae</taxon>
        <taxon>Syntrophomonas</taxon>
    </lineage>
</organism>
<dbReference type="GO" id="GO:0097163">
    <property type="term" value="F:sulfur carrier activity"/>
    <property type="evidence" value="ECO:0007669"/>
    <property type="project" value="UniProtKB-UniRule"/>
</dbReference>
<dbReference type="EMBL" id="CP000448">
    <property type="protein sequence ID" value="ABI68344.1"/>
    <property type="molecule type" value="Genomic_DNA"/>
</dbReference>
<evidence type="ECO:0000256" key="1">
    <source>
        <dbReference type="ARBA" id="ARBA00022490"/>
    </source>
</evidence>
<dbReference type="AlphaFoldDB" id="Q0AY60"/>
<dbReference type="Proteomes" id="UP000001968">
    <property type="component" value="Chromosome"/>
</dbReference>
<name>Q0AY60_SYNWW</name>
<accession>Q0AY60</accession>
<keyword evidence="1 3" id="KW-0963">Cytoplasm</keyword>
<keyword evidence="2 3" id="KW-0501">Molybdenum cofactor biosynthesis</keyword>
<sequence length="263" mass="29403">MNDVLLFHEKNILIYRQGEVRPYRDTLVIEVPLTVYANGQELSTLVCSPQGYKELGVGYLLNEGMISDPADIQDIHHDSDKGILFVEGKIDTPSNGNGHKRYFPEDNETLNSSFYFAKDACQIRPVKSDFRIPASQLLQLISLLEEKSLTFRRTGGVHSAALADNSGLIVRYEDIGRHNAVDKVLGYAFLNGIPLDDKCLVLSGRVASEIMFKVARRGIPLILSRSAAMLLAVELAEKLDICIVGFTRGEQFNVYCHPERIIF</sequence>
<dbReference type="GO" id="GO:0006777">
    <property type="term" value="P:Mo-molybdopterin cofactor biosynthetic process"/>
    <property type="evidence" value="ECO:0007669"/>
    <property type="project" value="UniProtKB-UniRule"/>
</dbReference>
<dbReference type="NCBIfam" id="TIGR00129">
    <property type="entry name" value="fdhD_narQ"/>
    <property type="match status" value="1"/>
</dbReference>
<comment type="function">
    <text evidence="3">Required for formate dehydrogenase (FDH) activity. Acts as a sulfur carrier protein that transfers sulfur from IscS to the molybdenum cofactor prior to its insertion into FDH.</text>
</comment>
<evidence type="ECO:0000256" key="2">
    <source>
        <dbReference type="ARBA" id="ARBA00023150"/>
    </source>
</evidence>